<gene>
    <name evidence="1" type="ORF">Afe05nite_85750</name>
</gene>
<dbReference type="AlphaFoldDB" id="A0A919J8Z5"/>
<evidence type="ECO:0000313" key="1">
    <source>
        <dbReference type="EMBL" id="GIE16735.1"/>
    </source>
</evidence>
<sequence length="192" mass="21541">MTYSAHHDLSMHNIPARPGDPLLVGDQAVVDVIVKVAYNACRQMGSTHNAAPCAQALSERIYHPKPGDPVYVPDSLRQDEDGRRKGVGYLVVARTEWWHSDEDWLAPNPDDPWGSSFAQWTLDEPLVWDPLTHPKRPKEDVFYVQYGPDPGDICRWENASCYALPLGGDMMRELAEAARVIVLAERGNAWAH</sequence>
<comment type="caution">
    <text evidence="1">The sequence shown here is derived from an EMBL/GenBank/DDBJ whole genome shotgun (WGS) entry which is preliminary data.</text>
</comment>
<protein>
    <submittedName>
        <fullName evidence="1">Uncharacterized protein</fullName>
    </submittedName>
</protein>
<name>A0A919J8Z5_9ACTN</name>
<dbReference type="EMBL" id="BOMM01000098">
    <property type="protein sequence ID" value="GIE16735.1"/>
    <property type="molecule type" value="Genomic_DNA"/>
</dbReference>
<reference evidence="1" key="1">
    <citation type="submission" date="2021-01" db="EMBL/GenBank/DDBJ databases">
        <title>Whole genome shotgun sequence of Actinoplanes ferrugineus NBRC 15555.</title>
        <authorList>
            <person name="Komaki H."/>
            <person name="Tamura T."/>
        </authorList>
    </citation>
    <scope>NUCLEOTIDE SEQUENCE</scope>
    <source>
        <strain evidence="1">NBRC 15555</strain>
    </source>
</reference>
<evidence type="ECO:0000313" key="2">
    <source>
        <dbReference type="Proteomes" id="UP000598174"/>
    </source>
</evidence>
<keyword evidence="2" id="KW-1185">Reference proteome</keyword>
<dbReference type="Proteomes" id="UP000598174">
    <property type="component" value="Unassembled WGS sequence"/>
</dbReference>
<proteinExistence type="predicted"/>
<accession>A0A919J8Z5</accession>
<dbReference type="RefSeq" id="WP_203823056.1">
    <property type="nucleotide sequence ID" value="NZ_BAAABP010000067.1"/>
</dbReference>
<organism evidence="1 2">
    <name type="scientific">Paractinoplanes ferrugineus</name>
    <dbReference type="NCBI Taxonomy" id="113564"/>
    <lineage>
        <taxon>Bacteria</taxon>
        <taxon>Bacillati</taxon>
        <taxon>Actinomycetota</taxon>
        <taxon>Actinomycetes</taxon>
        <taxon>Micromonosporales</taxon>
        <taxon>Micromonosporaceae</taxon>
        <taxon>Paractinoplanes</taxon>
    </lineage>
</organism>